<keyword evidence="11" id="KW-1133">Transmembrane helix</keyword>
<dbReference type="Gene3D" id="1.20.5.1930">
    <property type="match status" value="1"/>
</dbReference>
<evidence type="ECO:0000256" key="8">
    <source>
        <dbReference type="ARBA" id="ARBA00023012"/>
    </source>
</evidence>
<feature type="transmembrane region" description="Helical" evidence="11">
    <location>
        <begin position="111"/>
        <end position="130"/>
    </location>
</feature>
<evidence type="ECO:0000256" key="6">
    <source>
        <dbReference type="ARBA" id="ARBA00022777"/>
    </source>
</evidence>
<evidence type="ECO:0000256" key="5">
    <source>
        <dbReference type="ARBA" id="ARBA00022741"/>
    </source>
</evidence>
<dbReference type="PANTHER" id="PTHR24421">
    <property type="entry name" value="NITRATE/NITRITE SENSOR PROTEIN NARX-RELATED"/>
    <property type="match status" value="1"/>
</dbReference>
<sequence>MSRIDPARARNRRDLALWAAWSMTAAVTVAVAAWGFHVLLDVPRELLPWAFAGLLTVPVAGAAPLSLRVRRQATAVFGATVVVCGVLLMVLGVYVVVVVGLGDDVDGSEHGVLGLSMVAGLVSVLLAGPVRARLRELVRGLAGPRRRPARAALETFGTRMSRAVPMDELLLQLTETLRSTIGPLGAEVWTGSDGVLDRSVSVPERSRARITLNEAELAAVGSARVSGNAWAEVWLPQVLAGQPAGSAVRVAPVSHLGKLLGLLVVARPLDGTAFTDDDDRALTELARQVGLALHNVSLDTALQASLAELRERNAELQASRARIVAAADASRREIERNLHDGAQQHLVAMAVKVGLLARMAGDDPASVQPLLQELREDVQATVTELRELAHGIYPPLLRDDGLEAALRNAASRAALPTTVQVEVERRFSSEVEAAVYFCCLEAMQNAAKYAGDGASVRVTVGLEQATLVFEVSDDGVGFDAAAGVNGHGFVNMRDRVGALGGTLSVSSAPGRGSVVRGEVRDTSPDRVASATE</sequence>
<evidence type="ECO:0000313" key="14">
    <source>
        <dbReference type="Proteomes" id="UP000460435"/>
    </source>
</evidence>
<dbReference type="Pfam" id="PF01590">
    <property type="entry name" value="GAF"/>
    <property type="match status" value="1"/>
</dbReference>
<dbReference type="GO" id="GO:0005524">
    <property type="term" value="F:ATP binding"/>
    <property type="evidence" value="ECO:0007669"/>
    <property type="project" value="UniProtKB-KW"/>
</dbReference>
<dbReference type="InterPro" id="IPR003594">
    <property type="entry name" value="HATPase_dom"/>
</dbReference>
<evidence type="ECO:0000256" key="10">
    <source>
        <dbReference type="SAM" id="MobiDB-lite"/>
    </source>
</evidence>
<dbReference type="EMBL" id="WLZY01000002">
    <property type="protein sequence ID" value="NDL56756.1"/>
    <property type="molecule type" value="Genomic_DNA"/>
</dbReference>
<evidence type="ECO:0000256" key="2">
    <source>
        <dbReference type="ARBA" id="ARBA00012438"/>
    </source>
</evidence>
<dbReference type="Proteomes" id="UP000460435">
    <property type="component" value="Unassembled WGS sequence"/>
</dbReference>
<feature type="transmembrane region" description="Helical" evidence="11">
    <location>
        <begin position="15"/>
        <end position="40"/>
    </location>
</feature>
<dbReference type="InterPro" id="IPR036890">
    <property type="entry name" value="HATPase_C_sf"/>
</dbReference>
<keyword evidence="6 13" id="KW-0418">Kinase</keyword>
<dbReference type="Pfam" id="PF07730">
    <property type="entry name" value="HisKA_3"/>
    <property type="match status" value="1"/>
</dbReference>
<dbReference type="GO" id="GO:0016020">
    <property type="term" value="C:membrane"/>
    <property type="evidence" value="ECO:0007669"/>
    <property type="project" value="InterPro"/>
</dbReference>
<keyword evidence="8" id="KW-0902">Two-component regulatory system</keyword>
<dbReference type="Gene3D" id="3.30.450.40">
    <property type="match status" value="1"/>
</dbReference>
<keyword evidence="5" id="KW-0547">Nucleotide-binding</keyword>
<feature type="transmembrane region" description="Helical" evidence="11">
    <location>
        <begin position="46"/>
        <end position="67"/>
    </location>
</feature>
<comment type="catalytic activity">
    <reaction evidence="1">
        <text>ATP + protein L-histidine = ADP + protein N-phospho-L-histidine.</text>
        <dbReference type="EC" id="2.7.13.3"/>
    </reaction>
</comment>
<feature type="transmembrane region" description="Helical" evidence="11">
    <location>
        <begin position="74"/>
        <end position="99"/>
    </location>
</feature>
<evidence type="ECO:0000256" key="11">
    <source>
        <dbReference type="SAM" id="Phobius"/>
    </source>
</evidence>
<evidence type="ECO:0000313" key="13">
    <source>
        <dbReference type="EMBL" id="NDL56756.1"/>
    </source>
</evidence>
<dbReference type="GO" id="GO:0046983">
    <property type="term" value="F:protein dimerization activity"/>
    <property type="evidence" value="ECO:0007669"/>
    <property type="project" value="InterPro"/>
</dbReference>
<dbReference type="GO" id="GO:0000155">
    <property type="term" value="F:phosphorelay sensor kinase activity"/>
    <property type="evidence" value="ECO:0007669"/>
    <property type="project" value="InterPro"/>
</dbReference>
<feature type="region of interest" description="Disordered" evidence="10">
    <location>
        <begin position="509"/>
        <end position="532"/>
    </location>
</feature>
<comment type="caution">
    <text evidence="13">The sequence shown here is derived from an EMBL/GenBank/DDBJ whole genome shotgun (WGS) entry which is preliminary data.</text>
</comment>
<evidence type="ECO:0000256" key="7">
    <source>
        <dbReference type="ARBA" id="ARBA00022840"/>
    </source>
</evidence>
<keyword evidence="3" id="KW-0597">Phosphoprotein</keyword>
<name>A0A7K3M0D3_9ACTN</name>
<evidence type="ECO:0000256" key="4">
    <source>
        <dbReference type="ARBA" id="ARBA00022679"/>
    </source>
</evidence>
<reference evidence="13 14" key="1">
    <citation type="submission" date="2019-11" db="EMBL/GenBank/DDBJ databases">
        <authorList>
            <person name="Li X.-J."/>
            <person name="Feng X.-M."/>
        </authorList>
    </citation>
    <scope>NUCLEOTIDE SEQUENCE [LARGE SCALE GENOMIC DNA]</scope>
    <source>
        <strain evidence="13 14">XMNu-373</strain>
    </source>
</reference>
<dbReference type="RefSeq" id="WP_162449469.1">
    <property type="nucleotide sequence ID" value="NZ_WLZY01000002.1"/>
</dbReference>
<dbReference type="SUPFAM" id="SSF55874">
    <property type="entry name" value="ATPase domain of HSP90 chaperone/DNA topoisomerase II/histidine kinase"/>
    <property type="match status" value="1"/>
</dbReference>
<dbReference type="InterPro" id="IPR011712">
    <property type="entry name" value="Sig_transdc_His_kin_sub3_dim/P"/>
</dbReference>
<dbReference type="SMART" id="SM00387">
    <property type="entry name" value="HATPase_c"/>
    <property type="match status" value="1"/>
</dbReference>
<keyword evidence="9" id="KW-0175">Coiled coil</keyword>
<dbReference type="InterPro" id="IPR050482">
    <property type="entry name" value="Sensor_HK_TwoCompSys"/>
</dbReference>
<dbReference type="InterPro" id="IPR029016">
    <property type="entry name" value="GAF-like_dom_sf"/>
</dbReference>
<evidence type="ECO:0000256" key="3">
    <source>
        <dbReference type="ARBA" id="ARBA00022553"/>
    </source>
</evidence>
<accession>A0A7K3M0D3</accession>
<protein>
    <recommendedName>
        <fullName evidence="2">histidine kinase</fullName>
        <ecNumber evidence="2">2.7.13.3</ecNumber>
    </recommendedName>
</protein>
<organism evidence="13 14">
    <name type="scientific">Phytoactinopolyspora mesophila</name>
    <dbReference type="NCBI Taxonomy" id="2650750"/>
    <lineage>
        <taxon>Bacteria</taxon>
        <taxon>Bacillati</taxon>
        <taxon>Actinomycetota</taxon>
        <taxon>Actinomycetes</taxon>
        <taxon>Jiangellales</taxon>
        <taxon>Jiangellaceae</taxon>
        <taxon>Phytoactinopolyspora</taxon>
    </lineage>
</organism>
<feature type="domain" description="Histidine kinase/HSP90-like ATPase" evidence="12">
    <location>
        <begin position="430"/>
        <end position="523"/>
    </location>
</feature>
<feature type="coiled-coil region" evidence="9">
    <location>
        <begin position="299"/>
        <end position="326"/>
    </location>
</feature>
<dbReference type="AlphaFoldDB" id="A0A7K3M0D3"/>
<dbReference type="CDD" id="cd16917">
    <property type="entry name" value="HATPase_UhpB-NarQ-NarX-like"/>
    <property type="match status" value="1"/>
</dbReference>
<dbReference type="Pfam" id="PF02518">
    <property type="entry name" value="HATPase_c"/>
    <property type="match status" value="1"/>
</dbReference>
<evidence type="ECO:0000259" key="12">
    <source>
        <dbReference type="SMART" id="SM00387"/>
    </source>
</evidence>
<evidence type="ECO:0000256" key="9">
    <source>
        <dbReference type="SAM" id="Coils"/>
    </source>
</evidence>
<keyword evidence="4" id="KW-0808">Transferase</keyword>
<dbReference type="Gene3D" id="3.30.565.10">
    <property type="entry name" value="Histidine kinase-like ATPase, C-terminal domain"/>
    <property type="match status" value="1"/>
</dbReference>
<gene>
    <name evidence="13" type="ORF">F7O44_06695</name>
</gene>
<keyword evidence="11" id="KW-0812">Transmembrane</keyword>
<dbReference type="InterPro" id="IPR003018">
    <property type="entry name" value="GAF"/>
</dbReference>
<dbReference type="PANTHER" id="PTHR24421:SF10">
    <property type="entry name" value="NITRATE_NITRITE SENSOR PROTEIN NARQ"/>
    <property type="match status" value="1"/>
</dbReference>
<keyword evidence="7" id="KW-0067">ATP-binding</keyword>
<keyword evidence="14" id="KW-1185">Reference proteome</keyword>
<dbReference type="EC" id="2.7.13.3" evidence="2"/>
<keyword evidence="11" id="KW-0472">Membrane</keyword>
<evidence type="ECO:0000256" key="1">
    <source>
        <dbReference type="ARBA" id="ARBA00000085"/>
    </source>
</evidence>
<proteinExistence type="predicted"/>
<dbReference type="SUPFAM" id="SSF55781">
    <property type="entry name" value="GAF domain-like"/>
    <property type="match status" value="1"/>
</dbReference>